<dbReference type="AlphaFoldDB" id="X0YTM6"/>
<dbReference type="GO" id="GO:0004748">
    <property type="term" value="F:ribonucleoside-diphosphate reductase activity, thioredoxin disulfide as acceptor"/>
    <property type="evidence" value="ECO:0007669"/>
    <property type="project" value="TreeGrafter"/>
</dbReference>
<dbReference type="GO" id="GO:0031250">
    <property type="term" value="C:anaerobic ribonucleoside-triphosphate reductase complex"/>
    <property type="evidence" value="ECO:0007669"/>
    <property type="project" value="TreeGrafter"/>
</dbReference>
<dbReference type="Pfam" id="PF13597">
    <property type="entry name" value="NRDD"/>
    <property type="match status" value="1"/>
</dbReference>
<name>X0YTM6_9ZZZZ</name>
<accession>X0YTM6</accession>
<gene>
    <name evidence="1" type="ORF">S01H1_75539</name>
</gene>
<proteinExistence type="predicted"/>
<feature type="non-terminal residue" evidence="1">
    <location>
        <position position="1"/>
    </location>
</feature>
<organism evidence="1">
    <name type="scientific">marine sediment metagenome</name>
    <dbReference type="NCBI Taxonomy" id="412755"/>
    <lineage>
        <taxon>unclassified sequences</taxon>
        <taxon>metagenomes</taxon>
        <taxon>ecological metagenomes</taxon>
    </lineage>
</organism>
<protein>
    <submittedName>
        <fullName evidence="1">Uncharacterized protein</fullName>
    </submittedName>
</protein>
<sequence length="238" mass="27082">GGLFGANPLTGSTGVVTINMPKLAFNSSNGTDFMRNLGKLMDMSRESLEIKRKVLEEFTENDLYPYTKFYLRSVKKRFHKYWANHFSTIGLVGMNEACQNLFGEDIASKRGKKFAEKVLNYMRKKLLKYQQETGNNYNLEATPAEGTSYRLAIKDRLSDKETICANNEACKKGAEPYYTNSSQLPVGYTDNIFEALDLQDNLQTKYTGGTVLHLFVGEKIEDPDSVKRLVKQICENYR</sequence>
<dbReference type="GO" id="GO:0008998">
    <property type="term" value="F:ribonucleoside-triphosphate reductase (thioredoxin) activity"/>
    <property type="evidence" value="ECO:0007669"/>
    <property type="project" value="InterPro"/>
</dbReference>
<evidence type="ECO:0000313" key="1">
    <source>
        <dbReference type="EMBL" id="GAG50092.1"/>
    </source>
</evidence>
<dbReference type="InterPro" id="IPR012833">
    <property type="entry name" value="NrdD"/>
</dbReference>
<dbReference type="EMBL" id="BARS01050627">
    <property type="protein sequence ID" value="GAG50092.1"/>
    <property type="molecule type" value="Genomic_DNA"/>
</dbReference>
<dbReference type="PANTHER" id="PTHR21075:SF0">
    <property type="entry name" value="ANAEROBIC RIBONUCLEOSIDE-TRIPHOSPHATE REDUCTASE"/>
    <property type="match status" value="1"/>
</dbReference>
<dbReference type="GO" id="GO:0009265">
    <property type="term" value="P:2'-deoxyribonucleotide biosynthetic process"/>
    <property type="evidence" value="ECO:0007669"/>
    <property type="project" value="TreeGrafter"/>
</dbReference>
<reference evidence="1" key="1">
    <citation type="journal article" date="2014" name="Front. Microbiol.">
        <title>High frequency of phylogenetically diverse reductive dehalogenase-homologous genes in deep subseafloor sedimentary metagenomes.</title>
        <authorList>
            <person name="Kawai M."/>
            <person name="Futagami T."/>
            <person name="Toyoda A."/>
            <person name="Takaki Y."/>
            <person name="Nishi S."/>
            <person name="Hori S."/>
            <person name="Arai W."/>
            <person name="Tsubouchi T."/>
            <person name="Morono Y."/>
            <person name="Uchiyama I."/>
            <person name="Ito T."/>
            <person name="Fujiyama A."/>
            <person name="Inagaki F."/>
            <person name="Takami H."/>
        </authorList>
    </citation>
    <scope>NUCLEOTIDE SEQUENCE</scope>
    <source>
        <strain evidence="1">Expedition CK06-06</strain>
    </source>
</reference>
<dbReference type="PANTHER" id="PTHR21075">
    <property type="entry name" value="ANAEROBIC RIBONUCLEOSIDE-TRIPHOSPHATE REDUCTASE"/>
    <property type="match status" value="1"/>
</dbReference>
<dbReference type="GO" id="GO:0006260">
    <property type="term" value="P:DNA replication"/>
    <property type="evidence" value="ECO:0007669"/>
    <property type="project" value="InterPro"/>
</dbReference>
<feature type="non-terminal residue" evidence="1">
    <location>
        <position position="238"/>
    </location>
</feature>
<dbReference type="SUPFAM" id="SSF51998">
    <property type="entry name" value="PFL-like glycyl radical enzymes"/>
    <property type="match status" value="1"/>
</dbReference>
<comment type="caution">
    <text evidence="1">The sequence shown here is derived from an EMBL/GenBank/DDBJ whole genome shotgun (WGS) entry which is preliminary data.</text>
</comment>
<dbReference type="Gene3D" id="3.20.70.20">
    <property type="match status" value="1"/>
</dbReference>